<sequence>MSLSFTSPGMPAVALGSVAPQRRRARWSELPTPLAESFSEAGPCHAAALASLALASATTASSLRRRLCSWCERSRGSCTKVILRGVRIKSADSALDDQRGGFRVNPLYHGARSYGRVDSEDFEEAKRIRGGYMSDISTSQQAGVAGQLAAARQRLLLKRAKRGATSSNKAGAWASVVTGGAAASRSGACAEEVDEAGEEEPEESQFDDDSKGDEGDDAFNSGSAESSGGADSGAGGNASSSSSRGTTSRPASSRGTSQANFPGLAEEPELCSQPVGRGLEAAWSGWPAASIPATARDLAARMSLRSCSAAALQAGARALSTSGEHAAAAFLLQELRDFGVDREVLERRLDVSQAAALFQEAALLLCVELRSAGRLADAWEALMAACAEPELAMRWRGPSLEALLDLSTELAKRNSRERRVAFLQGAADAEAVLRALPHDAREGLEIDLALALAAAGQDEECREHLRALVSGSGTSPRRRQQAEWALLVQDADVGSEPNAAVGEMRAIFAEASPQLGGRGSAFASSAKMRQASGGGSGGSGVFSVLSAGSGESSLVLAAALLVLPLALPLVLSLRGDAH</sequence>
<reference evidence="2" key="1">
    <citation type="submission" date="2021-02" db="EMBL/GenBank/DDBJ databases">
        <authorList>
            <person name="Dougan E. K."/>
            <person name="Rhodes N."/>
            <person name="Thang M."/>
            <person name="Chan C."/>
        </authorList>
    </citation>
    <scope>NUCLEOTIDE SEQUENCE</scope>
</reference>
<protein>
    <submittedName>
        <fullName evidence="2">Uncharacterized protein</fullName>
    </submittedName>
</protein>
<comment type="caution">
    <text evidence="2">The sequence shown here is derived from an EMBL/GenBank/DDBJ whole genome shotgun (WGS) entry which is preliminary data.</text>
</comment>
<organism evidence="2 4">
    <name type="scientific">Polarella glacialis</name>
    <name type="common">Dinoflagellate</name>
    <dbReference type="NCBI Taxonomy" id="89957"/>
    <lineage>
        <taxon>Eukaryota</taxon>
        <taxon>Sar</taxon>
        <taxon>Alveolata</taxon>
        <taxon>Dinophyceae</taxon>
        <taxon>Suessiales</taxon>
        <taxon>Suessiaceae</taxon>
        <taxon>Polarella</taxon>
    </lineage>
</organism>
<evidence type="ECO:0000256" key="1">
    <source>
        <dbReference type="SAM" id="MobiDB-lite"/>
    </source>
</evidence>
<feature type="compositionally biased region" description="Low complexity" evidence="1">
    <location>
        <begin position="237"/>
        <end position="257"/>
    </location>
</feature>
<accession>A0A813EQY5</accession>
<dbReference type="EMBL" id="CAJNNW010034664">
    <property type="protein sequence ID" value="CAE8723483.1"/>
    <property type="molecule type" value="Genomic_DNA"/>
</dbReference>
<feature type="region of interest" description="Disordered" evidence="1">
    <location>
        <begin position="185"/>
        <end position="262"/>
    </location>
</feature>
<dbReference type="Proteomes" id="UP000626109">
    <property type="component" value="Unassembled WGS sequence"/>
</dbReference>
<evidence type="ECO:0000313" key="2">
    <source>
        <dbReference type="EMBL" id="CAE8600749.1"/>
    </source>
</evidence>
<gene>
    <name evidence="2" type="ORF">PGLA1383_LOCUS19056</name>
    <name evidence="3" type="ORF">PGLA2088_LOCUS43171</name>
</gene>
<feature type="compositionally biased region" description="Acidic residues" evidence="1">
    <location>
        <begin position="191"/>
        <end position="207"/>
    </location>
</feature>
<proteinExistence type="predicted"/>
<evidence type="ECO:0000313" key="4">
    <source>
        <dbReference type="Proteomes" id="UP000654075"/>
    </source>
</evidence>
<dbReference type="Proteomes" id="UP000654075">
    <property type="component" value="Unassembled WGS sequence"/>
</dbReference>
<dbReference type="AlphaFoldDB" id="A0A813EQY5"/>
<dbReference type="EMBL" id="CAJNNV010012409">
    <property type="protein sequence ID" value="CAE8600749.1"/>
    <property type="molecule type" value="Genomic_DNA"/>
</dbReference>
<evidence type="ECO:0000313" key="3">
    <source>
        <dbReference type="EMBL" id="CAE8723483.1"/>
    </source>
</evidence>
<keyword evidence="4" id="KW-1185">Reference proteome</keyword>
<dbReference type="OrthoDB" id="10407543at2759"/>
<name>A0A813EQY5_POLGL</name>